<evidence type="ECO:0000256" key="3">
    <source>
        <dbReference type="ARBA" id="ARBA00022617"/>
    </source>
</evidence>
<dbReference type="InterPro" id="IPR002974">
    <property type="entry name" value="Cyt_P450_E_CYP52_ascomycetes"/>
</dbReference>
<keyword evidence="7 9" id="KW-0503">Monooxygenase</keyword>
<reference evidence="11 12" key="1">
    <citation type="submission" date="2018-03" db="EMBL/GenBank/DDBJ databases">
        <title>Candida pseudohaemulonii genome assembly and annotation.</title>
        <authorList>
            <person name="Munoz J.F."/>
            <person name="Gade L.G."/>
            <person name="Chow N.A."/>
            <person name="Litvintseva A.P."/>
            <person name="Loparev V.N."/>
            <person name="Cuomo C.A."/>
        </authorList>
    </citation>
    <scope>NUCLEOTIDE SEQUENCE [LARGE SCALE GENOMIC DNA]</scope>
    <source>
        <strain evidence="11 12">B12108</strain>
    </source>
</reference>
<evidence type="ECO:0000256" key="1">
    <source>
        <dbReference type="ARBA" id="ARBA00001971"/>
    </source>
</evidence>
<dbReference type="VEuPathDB" id="FungiDB:C7M61_003387"/>
<keyword evidence="6 8" id="KW-0408">Iron</keyword>
<dbReference type="GeneID" id="36566776"/>
<dbReference type="InterPro" id="IPR002402">
    <property type="entry name" value="Cyt_P450_E_grp-II"/>
</dbReference>
<gene>
    <name evidence="11" type="ORF">C7M61_003387</name>
</gene>
<sequence length="515" mass="58650">MALIDSVSLPWWAWVALTIAVYTITSKISYHIRLRKLGASEPPFIRDYLFGFWFSKEILRRLKTGDMPEFFGEMFDKVYGDTVLFRSTGSLRYTTRDPENIKAVLSTQFSDFSLGLRHKQFKVLLGDGIFTLDGDGWKHSRAMLRPQFAREQVSPGAMLESHVQHVLRRIKIQNGSKFDIQPLFFKLTIDSGTEFLFGESCSSLQDDIVNLSELDGPEGVELFPEAFNTSQYYLLLRSGLQNLYFLLTTREFRKCNRIVHTFADYYVEKALAATPEELAKTNENGYVFLYELVKQTRNPVVLRDQCLNILIAARDTTAGLLSFVFFELARNPEIFRKLRAEIVEAYGEGETADLSKMTFESLKKLEYLKWVLHETLRMYPSVPLNSRLATKDTTLPRGGGPNGQEPVFVPKGEVVVYTVFVTHRNPAIYGKDANTFRPERWGEARLKKVGWGFLPFNGGPRICLGQQLALTQASYVTARLLQNFSVIDSFDNPGEPRKNVHLTMSLLDGANISLC</sequence>
<evidence type="ECO:0000256" key="10">
    <source>
        <dbReference type="SAM" id="Phobius"/>
    </source>
</evidence>
<dbReference type="GO" id="GO:0016712">
    <property type="term" value="F:oxidoreductase activity, acting on paired donors, with incorporation or reduction of molecular oxygen, reduced flavin or flavoprotein as one donor, and incorporation of one atom of oxygen"/>
    <property type="evidence" value="ECO:0007669"/>
    <property type="project" value="InterPro"/>
</dbReference>
<dbReference type="STRING" id="418784.A0A2P7YP11"/>
<evidence type="ECO:0000256" key="6">
    <source>
        <dbReference type="ARBA" id="ARBA00023004"/>
    </source>
</evidence>
<proteinExistence type="inferred from homology"/>
<organism evidence="11 12">
    <name type="scientific">Candidozyma pseudohaemuli</name>
    <dbReference type="NCBI Taxonomy" id="418784"/>
    <lineage>
        <taxon>Eukaryota</taxon>
        <taxon>Fungi</taxon>
        <taxon>Dikarya</taxon>
        <taxon>Ascomycota</taxon>
        <taxon>Saccharomycotina</taxon>
        <taxon>Pichiomycetes</taxon>
        <taxon>Metschnikowiaceae</taxon>
        <taxon>Candidozyma</taxon>
    </lineage>
</organism>
<dbReference type="PRINTS" id="PR01239">
    <property type="entry name" value="EP450IICYP52"/>
</dbReference>
<feature type="transmembrane region" description="Helical" evidence="10">
    <location>
        <begin position="12"/>
        <end position="30"/>
    </location>
</feature>
<comment type="similarity">
    <text evidence="2 9">Belongs to the cytochrome P450 family.</text>
</comment>
<dbReference type="PRINTS" id="PR00385">
    <property type="entry name" value="P450"/>
</dbReference>
<comment type="caution">
    <text evidence="11">The sequence shown here is derived from an EMBL/GenBank/DDBJ whole genome shotgun (WGS) entry which is preliminary data.</text>
</comment>
<dbReference type="Pfam" id="PF00067">
    <property type="entry name" value="p450"/>
    <property type="match status" value="1"/>
</dbReference>
<evidence type="ECO:0000256" key="5">
    <source>
        <dbReference type="ARBA" id="ARBA00023002"/>
    </source>
</evidence>
<accession>A0A2P7YP11</accession>
<keyword evidence="5 9" id="KW-0560">Oxidoreductase</keyword>
<dbReference type="GO" id="GO:0020037">
    <property type="term" value="F:heme binding"/>
    <property type="evidence" value="ECO:0007669"/>
    <property type="project" value="InterPro"/>
</dbReference>
<evidence type="ECO:0000256" key="8">
    <source>
        <dbReference type="PIRSR" id="PIRSR602402-1"/>
    </source>
</evidence>
<dbReference type="RefSeq" id="XP_024713215.1">
    <property type="nucleotide sequence ID" value="XM_024858728.1"/>
</dbReference>
<name>A0A2P7YP11_9ASCO</name>
<dbReference type="PANTHER" id="PTHR24287">
    <property type="entry name" value="P450, PUTATIVE (EUROFUNG)-RELATED"/>
    <property type="match status" value="1"/>
</dbReference>
<evidence type="ECO:0000256" key="2">
    <source>
        <dbReference type="ARBA" id="ARBA00010617"/>
    </source>
</evidence>
<dbReference type="InterPro" id="IPR047146">
    <property type="entry name" value="Cyt_P450_E_CYP52_fungi"/>
</dbReference>
<dbReference type="PRINTS" id="PR00464">
    <property type="entry name" value="EP450II"/>
</dbReference>
<evidence type="ECO:0000313" key="11">
    <source>
        <dbReference type="EMBL" id="PSK37680.1"/>
    </source>
</evidence>
<keyword evidence="10" id="KW-1133">Transmembrane helix</keyword>
<comment type="cofactor">
    <cofactor evidence="1 8">
        <name>heme</name>
        <dbReference type="ChEBI" id="CHEBI:30413"/>
    </cofactor>
</comment>
<dbReference type="PROSITE" id="PS00086">
    <property type="entry name" value="CYTOCHROME_P450"/>
    <property type="match status" value="1"/>
</dbReference>
<dbReference type="PANTHER" id="PTHR24287:SF1">
    <property type="entry name" value="P450, PUTATIVE (EUROFUNG)-RELATED"/>
    <property type="match status" value="1"/>
</dbReference>
<dbReference type="GO" id="GO:0005506">
    <property type="term" value="F:iron ion binding"/>
    <property type="evidence" value="ECO:0007669"/>
    <property type="project" value="InterPro"/>
</dbReference>
<evidence type="ECO:0000256" key="9">
    <source>
        <dbReference type="RuleBase" id="RU000461"/>
    </source>
</evidence>
<keyword evidence="10" id="KW-0812">Transmembrane</keyword>
<dbReference type="InterPro" id="IPR001128">
    <property type="entry name" value="Cyt_P450"/>
</dbReference>
<evidence type="ECO:0000313" key="12">
    <source>
        <dbReference type="Proteomes" id="UP000241107"/>
    </source>
</evidence>
<keyword evidence="3 8" id="KW-0349">Heme</keyword>
<keyword evidence="4 8" id="KW-0479">Metal-binding</keyword>
<dbReference type="OrthoDB" id="1470350at2759"/>
<dbReference type="CDD" id="cd11063">
    <property type="entry name" value="CYP52"/>
    <property type="match status" value="1"/>
</dbReference>
<dbReference type="Gene3D" id="1.10.630.10">
    <property type="entry name" value="Cytochrome P450"/>
    <property type="match status" value="1"/>
</dbReference>
<protein>
    <submittedName>
        <fullName evidence="11">Uncharacterized protein</fullName>
    </submittedName>
</protein>
<keyword evidence="12" id="KW-1185">Reference proteome</keyword>
<dbReference type="EMBL" id="PYFQ01000008">
    <property type="protein sequence ID" value="PSK37680.1"/>
    <property type="molecule type" value="Genomic_DNA"/>
</dbReference>
<feature type="binding site" description="axial binding residue" evidence="8">
    <location>
        <position position="463"/>
    </location>
    <ligand>
        <name>heme</name>
        <dbReference type="ChEBI" id="CHEBI:30413"/>
    </ligand>
    <ligandPart>
        <name>Fe</name>
        <dbReference type="ChEBI" id="CHEBI:18248"/>
    </ligandPart>
</feature>
<dbReference type="SUPFAM" id="SSF48264">
    <property type="entry name" value="Cytochrome P450"/>
    <property type="match status" value="1"/>
</dbReference>
<dbReference type="AlphaFoldDB" id="A0A2P7YP11"/>
<dbReference type="InterPro" id="IPR017972">
    <property type="entry name" value="Cyt_P450_CS"/>
</dbReference>
<evidence type="ECO:0000256" key="4">
    <source>
        <dbReference type="ARBA" id="ARBA00022723"/>
    </source>
</evidence>
<evidence type="ECO:0000256" key="7">
    <source>
        <dbReference type="ARBA" id="ARBA00023033"/>
    </source>
</evidence>
<dbReference type="InterPro" id="IPR036396">
    <property type="entry name" value="Cyt_P450_sf"/>
</dbReference>
<keyword evidence="10" id="KW-0472">Membrane</keyword>
<dbReference type="Proteomes" id="UP000241107">
    <property type="component" value="Unassembled WGS sequence"/>
</dbReference>